<dbReference type="SMART" id="SM00248">
    <property type="entry name" value="ANK"/>
    <property type="match status" value="2"/>
</dbReference>
<feature type="compositionally biased region" description="Basic residues" evidence="10">
    <location>
        <begin position="94"/>
        <end position="103"/>
    </location>
</feature>
<organism evidence="14 15">
    <name type="scientific">Rotaria magnacalcarata</name>
    <dbReference type="NCBI Taxonomy" id="392030"/>
    <lineage>
        <taxon>Eukaryota</taxon>
        <taxon>Metazoa</taxon>
        <taxon>Spiralia</taxon>
        <taxon>Gnathifera</taxon>
        <taxon>Rotifera</taxon>
        <taxon>Eurotatoria</taxon>
        <taxon>Bdelloidea</taxon>
        <taxon>Philodinida</taxon>
        <taxon>Philodinidae</taxon>
        <taxon>Rotaria</taxon>
    </lineage>
</organism>
<sequence length="873" mass="99361">MINDDQLQICLYHPHPNQSHRYTRQIIRITTKTTCREVLTHYVPDPNTARLVETCLGFEREIQPGDFLFDVITRNQAIEEFKIVIRRLHDNNNHHHTHRRRTTMRSPTLNNNHSSPHDTNANQQQQTNGNGFAISSLSMDLSLSELQEMAARQQQQIEHNQQLLLAREQRLKYLKQQELKQQQTSHDSLRLKRLKEHVEQQELKHLRLKTLQNQINQQRNSNSTLANELEILKQIFFDKEHELTIALNKVDELTKQLDQLRKIKITTNKEQSQNKNELDKLKQELMIRNKLNEQQSRKIAYQREVYASKQAELNQLDRRIEELQQRLKKKRILISNRTNMSTPSMTTPTTITTTTAVVEPFTSTAGYRTAFDTVQDTLNNVKIAEIEKRMVQLANSFNATSSSSPTNNNEQISNSNSPKKTSGMSSSNSQSKIAFASKSEIAATYMARTSNQSISPSLLNRKATDIIDSTIKTEQQLLPPNLRLNDDILSVHFNNVTSTIKKRHSLSDPADSLIKYLSSNVSSSNNNNNNNNIQTQAIQVRDDSSNQLLTDTKISPVPTVVAYENLIDIQTNLNNKLDEEQKIDPDEHQIMIESMMSDTESDGEHSDGIESAISSPRTITTTATTSSMNLKSLLKTSTTPKNLTRRVMFDPLALLLDAAVVGELDLVIKAAKQVENPSQPNDEGLTALHNAVCASNFECVKFLVEFGCDINFADNDGWTPLHCAASCNNTPMVQFLVEHGACIYATTIRDNETAAEKCEEEEENYATCSQYLLFVQNDLGVINNGLVYGLYDFEPSNSSDDTKYNELTFKDGDQLRILRRGDEHESEWWWARHETNQQEGYVPRNYLGALVFSPKDSPSILHKIDTTIFSVES</sequence>
<dbReference type="Proteomes" id="UP000681967">
    <property type="component" value="Unassembled WGS sequence"/>
</dbReference>
<dbReference type="Pfam" id="PF07653">
    <property type="entry name" value="SH3_2"/>
    <property type="match status" value="1"/>
</dbReference>
<dbReference type="InterPro" id="IPR036770">
    <property type="entry name" value="Ankyrin_rpt-contain_sf"/>
</dbReference>
<feature type="region of interest" description="Disordered" evidence="10">
    <location>
        <begin position="398"/>
        <end position="431"/>
    </location>
</feature>
<keyword evidence="6" id="KW-0539">Nucleus</keyword>
<feature type="compositionally biased region" description="Polar residues" evidence="10">
    <location>
        <begin position="104"/>
        <end position="118"/>
    </location>
</feature>
<dbReference type="EMBL" id="CAJOBG010002462">
    <property type="protein sequence ID" value="CAF4008554.1"/>
    <property type="molecule type" value="Genomic_DNA"/>
</dbReference>
<evidence type="ECO:0000256" key="2">
    <source>
        <dbReference type="ARBA" id="ARBA00022443"/>
    </source>
</evidence>
<evidence type="ECO:0000256" key="8">
    <source>
        <dbReference type="PROSITE-ProRule" id="PRU00192"/>
    </source>
</evidence>
<dbReference type="InterPro" id="IPR001452">
    <property type="entry name" value="SH3_domain"/>
</dbReference>
<feature type="repeat" description="ANK" evidence="7">
    <location>
        <begin position="716"/>
        <end position="748"/>
    </location>
</feature>
<dbReference type="PROSITE" id="PS50297">
    <property type="entry name" value="ANK_REP_REGION"/>
    <property type="match status" value="2"/>
</dbReference>
<accession>A0A819SJP9</accession>
<keyword evidence="4" id="KW-0677">Repeat</keyword>
<feature type="compositionally biased region" description="Polar residues" evidence="10">
    <location>
        <begin position="410"/>
        <end position="431"/>
    </location>
</feature>
<dbReference type="PRINTS" id="PR00452">
    <property type="entry name" value="SH3DOMAIN"/>
</dbReference>
<feature type="region of interest" description="Disordered" evidence="10">
    <location>
        <begin position="92"/>
        <end position="131"/>
    </location>
</feature>
<dbReference type="PROSITE" id="PS50002">
    <property type="entry name" value="SH3"/>
    <property type="match status" value="1"/>
</dbReference>
<dbReference type="Pfam" id="PF12796">
    <property type="entry name" value="Ank_2"/>
    <property type="match status" value="1"/>
</dbReference>
<dbReference type="SUPFAM" id="SSF50044">
    <property type="entry name" value="SH3-domain"/>
    <property type="match status" value="1"/>
</dbReference>
<evidence type="ECO:0000256" key="1">
    <source>
        <dbReference type="ARBA" id="ARBA00004123"/>
    </source>
</evidence>
<dbReference type="GO" id="GO:0042981">
    <property type="term" value="P:regulation of apoptotic process"/>
    <property type="evidence" value="ECO:0007669"/>
    <property type="project" value="InterPro"/>
</dbReference>
<dbReference type="AlphaFoldDB" id="A0A819SJP9"/>
<feature type="compositionally biased region" description="Low complexity" evidence="10">
    <location>
        <begin position="398"/>
        <end position="409"/>
    </location>
</feature>
<evidence type="ECO:0000256" key="7">
    <source>
        <dbReference type="PROSITE-ProRule" id="PRU00023"/>
    </source>
</evidence>
<reference evidence="14" key="1">
    <citation type="submission" date="2021-02" db="EMBL/GenBank/DDBJ databases">
        <authorList>
            <person name="Nowell W R."/>
        </authorList>
    </citation>
    <scope>NUCLEOTIDE SEQUENCE</scope>
</reference>
<dbReference type="Gene3D" id="1.25.40.20">
    <property type="entry name" value="Ankyrin repeat-containing domain"/>
    <property type="match status" value="1"/>
</dbReference>
<evidence type="ECO:0000313" key="16">
    <source>
        <dbReference type="Proteomes" id="UP000663866"/>
    </source>
</evidence>
<dbReference type="InterPro" id="IPR002110">
    <property type="entry name" value="Ankyrin_rpt"/>
</dbReference>
<dbReference type="EMBL" id="CAJOBH010000162">
    <property type="protein sequence ID" value="CAF3766498.1"/>
    <property type="molecule type" value="Genomic_DNA"/>
</dbReference>
<gene>
    <name evidence="12" type="ORF">BYL167_LOCUS1157</name>
    <name evidence="13" type="ORF">OVN521_LOCUS15478</name>
    <name evidence="14" type="ORF">UXM345_LOCUS19960</name>
</gene>
<comment type="subcellular location">
    <subcellularLocation>
        <location evidence="1">Nucleus</location>
    </subcellularLocation>
</comment>
<dbReference type="GO" id="GO:0002039">
    <property type="term" value="F:p53 binding"/>
    <property type="evidence" value="ECO:0007669"/>
    <property type="project" value="InterPro"/>
</dbReference>
<dbReference type="SUPFAM" id="SSF48403">
    <property type="entry name" value="Ankyrin repeat"/>
    <property type="match status" value="1"/>
</dbReference>
<evidence type="ECO:0000256" key="5">
    <source>
        <dbReference type="ARBA" id="ARBA00023043"/>
    </source>
</evidence>
<dbReference type="InterPro" id="IPR036028">
    <property type="entry name" value="SH3-like_dom_sf"/>
</dbReference>
<evidence type="ECO:0000256" key="10">
    <source>
        <dbReference type="SAM" id="MobiDB-lite"/>
    </source>
</evidence>
<keyword evidence="2 8" id="KW-0728">SH3 domain</keyword>
<dbReference type="GO" id="GO:0006915">
    <property type="term" value="P:apoptotic process"/>
    <property type="evidence" value="ECO:0007669"/>
    <property type="project" value="UniProtKB-KW"/>
</dbReference>
<protein>
    <recommendedName>
        <fullName evidence="11">SH3 domain-containing protein</fullName>
    </recommendedName>
</protein>
<dbReference type="PANTHER" id="PTHR24131">
    <property type="entry name" value="APOPTOSIS-STIMULATING OF P53 PROTEIN"/>
    <property type="match status" value="1"/>
</dbReference>
<evidence type="ECO:0000313" key="15">
    <source>
        <dbReference type="Proteomes" id="UP000663842"/>
    </source>
</evidence>
<evidence type="ECO:0000256" key="3">
    <source>
        <dbReference type="ARBA" id="ARBA00022703"/>
    </source>
</evidence>
<keyword evidence="5 7" id="KW-0040">ANK repeat</keyword>
<evidence type="ECO:0000256" key="9">
    <source>
        <dbReference type="SAM" id="Coils"/>
    </source>
</evidence>
<dbReference type="GO" id="GO:0005634">
    <property type="term" value="C:nucleus"/>
    <property type="evidence" value="ECO:0007669"/>
    <property type="project" value="UniProtKB-SubCell"/>
</dbReference>
<dbReference type="FunFam" id="1.25.40.20:FF:000008">
    <property type="entry name" value="Apoptosis-stimulating of p53 protein 2 isoform 1"/>
    <property type="match status" value="1"/>
</dbReference>
<keyword evidence="3" id="KW-0053">Apoptosis</keyword>
<dbReference type="Proteomes" id="UP000663866">
    <property type="component" value="Unassembled WGS sequence"/>
</dbReference>
<evidence type="ECO:0000313" key="12">
    <source>
        <dbReference type="EMBL" id="CAF3766498.1"/>
    </source>
</evidence>
<dbReference type="InterPro" id="IPR047163">
    <property type="entry name" value="ASPP1/2"/>
</dbReference>
<evidence type="ECO:0000259" key="11">
    <source>
        <dbReference type="PROSITE" id="PS50002"/>
    </source>
</evidence>
<feature type="domain" description="SH3" evidence="11">
    <location>
        <begin position="782"/>
        <end position="852"/>
    </location>
</feature>
<feature type="compositionally biased region" description="Low complexity" evidence="10">
    <location>
        <begin position="119"/>
        <end position="131"/>
    </location>
</feature>
<evidence type="ECO:0000256" key="4">
    <source>
        <dbReference type="ARBA" id="ARBA00022737"/>
    </source>
</evidence>
<evidence type="ECO:0000313" key="13">
    <source>
        <dbReference type="EMBL" id="CAF4008554.1"/>
    </source>
</evidence>
<keyword evidence="16" id="KW-1185">Reference proteome</keyword>
<comment type="caution">
    <text evidence="14">The sequence shown here is derived from an EMBL/GenBank/DDBJ whole genome shotgun (WGS) entry which is preliminary data.</text>
</comment>
<dbReference type="PROSITE" id="PS50088">
    <property type="entry name" value="ANK_REPEAT"/>
    <property type="match status" value="2"/>
</dbReference>
<feature type="repeat" description="ANK" evidence="7">
    <location>
        <begin position="683"/>
        <end position="715"/>
    </location>
</feature>
<dbReference type="PANTHER" id="PTHR24131:SF10">
    <property type="entry name" value="ANKYRIN-REPEAT, SH3-DOMAIN, AND PROLINE-RICH-REGION CONTAINING PROTEIN, ISOFORM B"/>
    <property type="match status" value="1"/>
</dbReference>
<proteinExistence type="predicted"/>
<dbReference type="SMART" id="SM00326">
    <property type="entry name" value="SH3"/>
    <property type="match status" value="1"/>
</dbReference>
<evidence type="ECO:0000256" key="6">
    <source>
        <dbReference type="ARBA" id="ARBA00023242"/>
    </source>
</evidence>
<name>A0A819SJP9_9BILA</name>
<dbReference type="EMBL" id="CAJOBF010002911">
    <property type="protein sequence ID" value="CAF4063158.1"/>
    <property type="molecule type" value="Genomic_DNA"/>
</dbReference>
<evidence type="ECO:0000313" key="14">
    <source>
        <dbReference type="EMBL" id="CAF4063158.1"/>
    </source>
</evidence>
<feature type="coiled-coil region" evidence="9">
    <location>
        <begin position="191"/>
        <end position="333"/>
    </location>
</feature>
<keyword evidence="9" id="KW-0175">Coiled coil</keyword>
<dbReference type="Proteomes" id="UP000663842">
    <property type="component" value="Unassembled WGS sequence"/>
</dbReference>